<keyword evidence="2" id="KW-1185">Reference proteome</keyword>
<gene>
    <name evidence="1" type="ORF">Fcan01_00611</name>
</gene>
<sequence length="357" mass="40093">MEFALRNPLILSNIFSRLDFASLKTTRSVCSLWADEAAHPLGLKSVLKVHKVFPHCCTATGLPSHFDPKLAVHVDINLNCGGVVTGNYSHSAKRESRAAAVNISTFLSASHQNIETIKVTNNFAFPVFRSLTKLGFPKLKCFQIIGSDFCEENYTPKIDAELLYCVTKSLKRVEFTLPKEFGNAMSDLYDIFQDLIDCAENLEVLKIQEFYVPNLDNCKKLKVLEYTGFPKGALLYRGPCVQNGGFDVEPLHDMLEGVKDSLEVLTIACRHDLLCRHVQVELEDFQTPVMTKLEKLCINGFAMYGFATSITKNQFPKLKMLAVSGEYIEAKDMFEAPFPCEVSKDGVKIFDYDMHLS</sequence>
<name>A0A226F310_FOLCA</name>
<dbReference type="OrthoDB" id="2220528at2759"/>
<dbReference type="InterPro" id="IPR036047">
    <property type="entry name" value="F-box-like_dom_sf"/>
</dbReference>
<protein>
    <recommendedName>
        <fullName evidence="3">F-box domain-containing protein</fullName>
    </recommendedName>
</protein>
<dbReference type="AlphaFoldDB" id="A0A226F310"/>
<reference evidence="1 2" key="1">
    <citation type="submission" date="2015-12" db="EMBL/GenBank/DDBJ databases">
        <title>The genome of Folsomia candida.</title>
        <authorList>
            <person name="Faddeeva A."/>
            <person name="Derks M.F."/>
            <person name="Anvar Y."/>
            <person name="Smit S."/>
            <person name="Van Straalen N."/>
            <person name="Roelofs D."/>
        </authorList>
    </citation>
    <scope>NUCLEOTIDE SEQUENCE [LARGE SCALE GENOMIC DNA]</scope>
    <source>
        <strain evidence="1 2">VU population</strain>
        <tissue evidence="1">Whole body</tissue>
    </source>
</reference>
<dbReference type="Proteomes" id="UP000198287">
    <property type="component" value="Unassembled WGS sequence"/>
</dbReference>
<accession>A0A226F310</accession>
<evidence type="ECO:0008006" key="3">
    <source>
        <dbReference type="Google" id="ProtNLM"/>
    </source>
</evidence>
<dbReference type="SUPFAM" id="SSF81383">
    <property type="entry name" value="F-box domain"/>
    <property type="match status" value="1"/>
</dbReference>
<comment type="caution">
    <text evidence="1">The sequence shown here is derived from an EMBL/GenBank/DDBJ whole genome shotgun (WGS) entry which is preliminary data.</text>
</comment>
<proteinExistence type="predicted"/>
<organism evidence="1 2">
    <name type="scientific">Folsomia candida</name>
    <name type="common">Springtail</name>
    <dbReference type="NCBI Taxonomy" id="158441"/>
    <lineage>
        <taxon>Eukaryota</taxon>
        <taxon>Metazoa</taxon>
        <taxon>Ecdysozoa</taxon>
        <taxon>Arthropoda</taxon>
        <taxon>Hexapoda</taxon>
        <taxon>Collembola</taxon>
        <taxon>Entomobryomorpha</taxon>
        <taxon>Isotomoidea</taxon>
        <taxon>Isotomidae</taxon>
        <taxon>Proisotominae</taxon>
        <taxon>Folsomia</taxon>
    </lineage>
</organism>
<dbReference type="EMBL" id="LNIX01000001">
    <property type="protein sequence ID" value="OXA64163.1"/>
    <property type="molecule type" value="Genomic_DNA"/>
</dbReference>
<evidence type="ECO:0000313" key="1">
    <source>
        <dbReference type="EMBL" id="OXA64163.1"/>
    </source>
</evidence>
<evidence type="ECO:0000313" key="2">
    <source>
        <dbReference type="Proteomes" id="UP000198287"/>
    </source>
</evidence>